<dbReference type="InterPro" id="IPR006564">
    <property type="entry name" value="Znf_PMZ"/>
</dbReference>
<evidence type="ECO:0000313" key="8">
    <source>
        <dbReference type="Proteomes" id="UP001064489"/>
    </source>
</evidence>
<keyword evidence="8" id="KW-1185">Reference proteome</keyword>
<dbReference type="EMBL" id="JAJSOW010000106">
    <property type="protein sequence ID" value="KAI9161155.1"/>
    <property type="molecule type" value="Genomic_DNA"/>
</dbReference>
<evidence type="ECO:0000256" key="3">
    <source>
        <dbReference type="ARBA" id="ARBA00022833"/>
    </source>
</evidence>
<keyword evidence="2 4" id="KW-0863">Zinc-finger</keyword>
<evidence type="ECO:0000256" key="2">
    <source>
        <dbReference type="ARBA" id="ARBA00022771"/>
    </source>
</evidence>
<organism evidence="7 8">
    <name type="scientific">Acer negundo</name>
    <name type="common">Box elder</name>
    <dbReference type="NCBI Taxonomy" id="4023"/>
    <lineage>
        <taxon>Eukaryota</taxon>
        <taxon>Viridiplantae</taxon>
        <taxon>Streptophyta</taxon>
        <taxon>Embryophyta</taxon>
        <taxon>Tracheophyta</taxon>
        <taxon>Spermatophyta</taxon>
        <taxon>Magnoliopsida</taxon>
        <taxon>eudicotyledons</taxon>
        <taxon>Gunneridae</taxon>
        <taxon>Pentapetalae</taxon>
        <taxon>rosids</taxon>
        <taxon>malvids</taxon>
        <taxon>Sapindales</taxon>
        <taxon>Sapindaceae</taxon>
        <taxon>Hippocastanoideae</taxon>
        <taxon>Acereae</taxon>
        <taxon>Acer</taxon>
    </lineage>
</organism>
<evidence type="ECO:0000313" key="7">
    <source>
        <dbReference type="EMBL" id="KAI9161155.1"/>
    </source>
</evidence>
<dbReference type="Proteomes" id="UP001064489">
    <property type="component" value="Chromosome 2"/>
</dbReference>
<proteinExistence type="predicted"/>
<keyword evidence="1" id="KW-0479">Metal-binding</keyword>
<feature type="region of interest" description="Disordered" evidence="5">
    <location>
        <begin position="60"/>
        <end position="96"/>
    </location>
</feature>
<dbReference type="AlphaFoldDB" id="A0AAD5NHX0"/>
<feature type="compositionally biased region" description="Polar residues" evidence="5">
    <location>
        <begin position="138"/>
        <end position="164"/>
    </location>
</feature>
<dbReference type="SMART" id="SM00575">
    <property type="entry name" value="ZnF_PMZ"/>
    <property type="match status" value="1"/>
</dbReference>
<comment type="caution">
    <text evidence="7">The sequence shown here is derived from an EMBL/GenBank/DDBJ whole genome shotgun (WGS) entry which is preliminary data.</text>
</comment>
<dbReference type="GO" id="GO:0008270">
    <property type="term" value="F:zinc ion binding"/>
    <property type="evidence" value="ECO:0007669"/>
    <property type="project" value="UniProtKB-KW"/>
</dbReference>
<name>A0AAD5NHX0_ACENE</name>
<keyword evidence="3" id="KW-0862">Zinc</keyword>
<evidence type="ECO:0000256" key="4">
    <source>
        <dbReference type="PROSITE-ProRule" id="PRU00325"/>
    </source>
</evidence>
<feature type="compositionally biased region" description="Basic residues" evidence="5">
    <location>
        <begin position="121"/>
        <end position="132"/>
    </location>
</feature>
<feature type="region of interest" description="Disordered" evidence="5">
    <location>
        <begin position="120"/>
        <end position="164"/>
    </location>
</feature>
<reference evidence="7" key="2">
    <citation type="submission" date="2023-02" db="EMBL/GenBank/DDBJ databases">
        <authorList>
            <person name="Swenson N.G."/>
            <person name="Wegrzyn J.L."/>
            <person name="Mcevoy S.L."/>
        </authorList>
    </citation>
    <scope>NUCLEOTIDE SEQUENCE</scope>
    <source>
        <strain evidence="7">91603</strain>
        <tissue evidence="7">Leaf</tissue>
    </source>
</reference>
<reference evidence="7" key="1">
    <citation type="journal article" date="2022" name="Plant J.">
        <title>Strategies of tolerance reflected in two North American maple genomes.</title>
        <authorList>
            <person name="McEvoy S.L."/>
            <person name="Sezen U.U."/>
            <person name="Trouern-Trend A."/>
            <person name="McMahon S.M."/>
            <person name="Schaberg P.G."/>
            <person name="Yang J."/>
            <person name="Wegrzyn J.L."/>
            <person name="Swenson N.G."/>
        </authorList>
    </citation>
    <scope>NUCLEOTIDE SEQUENCE</scope>
    <source>
        <strain evidence="7">91603</strain>
    </source>
</reference>
<dbReference type="InterPro" id="IPR007527">
    <property type="entry name" value="Znf_SWIM"/>
</dbReference>
<sequence length="164" mass="18003">MSCDCGAWQISGLLCAHAAAVIDYQGHSTHEYTNWYYSKEAFKLTYSDIINPIPDPAMWPDVEGATPDPPKKRNSVGKLKKSRKRAADEGHAPSKCFTKRCTSCGVMGHNSMTCKQPFAVTKKKSKTKKKGKEHSSTNGSWNPSQPLSQANNIICSHIGSMSQP</sequence>
<dbReference type="Pfam" id="PF04434">
    <property type="entry name" value="SWIM"/>
    <property type="match status" value="1"/>
</dbReference>
<feature type="domain" description="SWIM-type" evidence="6">
    <location>
        <begin position="1"/>
        <end position="26"/>
    </location>
</feature>
<accession>A0AAD5NHX0</accession>
<evidence type="ECO:0000256" key="5">
    <source>
        <dbReference type="SAM" id="MobiDB-lite"/>
    </source>
</evidence>
<dbReference type="PROSITE" id="PS50966">
    <property type="entry name" value="ZF_SWIM"/>
    <property type="match status" value="1"/>
</dbReference>
<evidence type="ECO:0000259" key="6">
    <source>
        <dbReference type="PROSITE" id="PS50966"/>
    </source>
</evidence>
<protein>
    <recommendedName>
        <fullName evidence="6">SWIM-type domain-containing protein</fullName>
    </recommendedName>
</protein>
<gene>
    <name evidence="7" type="ORF">LWI28_014959</name>
</gene>
<evidence type="ECO:0000256" key="1">
    <source>
        <dbReference type="ARBA" id="ARBA00022723"/>
    </source>
</evidence>
<feature type="compositionally biased region" description="Basic residues" evidence="5">
    <location>
        <begin position="72"/>
        <end position="84"/>
    </location>
</feature>